<sequence>MNGRDIALIVMGFLALLLVNALAFVFDAEWINVAISLDSLYIGALITYYFKGVSKTD</sequence>
<protein>
    <submittedName>
        <fullName evidence="2">Uncharacterized protein</fullName>
    </submittedName>
</protein>
<dbReference type="AlphaFoldDB" id="X1CY29"/>
<feature type="transmembrane region" description="Helical" evidence="1">
    <location>
        <begin position="31"/>
        <end position="50"/>
    </location>
</feature>
<keyword evidence="1" id="KW-1133">Transmembrane helix</keyword>
<evidence type="ECO:0000313" key="2">
    <source>
        <dbReference type="EMBL" id="GAG89131.1"/>
    </source>
</evidence>
<proteinExistence type="predicted"/>
<comment type="caution">
    <text evidence="2">The sequence shown here is derived from an EMBL/GenBank/DDBJ whole genome shotgun (WGS) entry which is preliminary data.</text>
</comment>
<accession>X1CY29</accession>
<reference evidence="2" key="1">
    <citation type="journal article" date="2014" name="Front. Microbiol.">
        <title>High frequency of phylogenetically diverse reductive dehalogenase-homologous genes in deep subseafloor sedimentary metagenomes.</title>
        <authorList>
            <person name="Kawai M."/>
            <person name="Futagami T."/>
            <person name="Toyoda A."/>
            <person name="Takaki Y."/>
            <person name="Nishi S."/>
            <person name="Hori S."/>
            <person name="Arai W."/>
            <person name="Tsubouchi T."/>
            <person name="Morono Y."/>
            <person name="Uchiyama I."/>
            <person name="Ito T."/>
            <person name="Fujiyama A."/>
            <person name="Inagaki F."/>
            <person name="Takami H."/>
        </authorList>
    </citation>
    <scope>NUCLEOTIDE SEQUENCE</scope>
    <source>
        <strain evidence="2">Expedition CK06-06</strain>
    </source>
</reference>
<evidence type="ECO:0000256" key="1">
    <source>
        <dbReference type="SAM" id="Phobius"/>
    </source>
</evidence>
<gene>
    <name evidence="2" type="ORF">S01H4_22786</name>
</gene>
<keyword evidence="1" id="KW-0472">Membrane</keyword>
<organism evidence="2">
    <name type="scientific">marine sediment metagenome</name>
    <dbReference type="NCBI Taxonomy" id="412755"/>
    <lineage>
        <taxon>unclassified sequences</taxon>
        <taxon>metagenomes</taxon>
        <taxon>ecological metagenomes</taxon>
    </lineage>
</organism>
<dbReference type="EMBL" id="BART01010494">
    <property type="protein sequence ID" value="GAG89131.1"/>
    <property type="molecule type" value="Genomic_DNA"/>
</dbReference>
<keyword evidence="1" id="KW-0812">Transmembrane</keyword>
<name>X1CY29_9ZZZZ</name>